<reference evidence="2" key="1">
    <citation type="journal article" date="2021" name="PeerJ">
        <title>Extensive microbial diversity within the chicken gut microbiome revealed by metagenomics and culture.</title>
        <authorList>
            <person name="Gilroy R."/>
            <person name="Ravi A."/>
            <person name="Getino M."/>
            <person name="Pursley I."/>
            <person name="Horton D.L."/>
            <person name="Alikhan N.F."/>
            <person name="Baker D."/>
            <person name="Gharbi K."/>
            <person name="Hall N."/>
            <person name="Watson M."/>
            <person name="Adriaenssens E.M."/>
            <person name="Foster-Nyarko E."/>
            <person name="Jarju S."/>
            <person name="Secka A."/>
            <person name="Antonio M."/>
            <person name="Oren A."/>
            <person name="Chaudhuri R.R."/>
            <person name="La Ragione R."/>
            <person name="Hildebrand F."/>
            <person name="Pallen M.J."/>
        </authorList>
    </citation>
    <scope>NUCLEOTIDE SEQUENCE</scope>
    <source>
        <strain evidence="2">1068</strain>
    </source>
</reference>
<dbReference type="Gene3D" id="3.10.350.10">
    <property type="entry name" value="LysM domain"/>
    <property type="match status" value="1"/>
</dbReference>
<feature type="domain" description="LysM" evidence="1">
    <location>
        <begin position="470"/>
        <end position="513"/>
    </location>
</feature>
<dbReference type="SMART" id="SM00257">
    <property type="entry name" value="LysM"/>
    <property type="match status" value="1"/>
</dbReference>
<dbReference type="InterPro" id="IPR018392">
    <property type="entry name" value="LysM"/>
</dbReference>
<evidence type="ECO:0000259" key="1">
    <source>
        <dbReference type="PROSITE" id="PS51782"/>
    </source>
</evidence>
<reference evidence="2" key="2">
    <citation type="submission" date="2021-04" db="EMBL/GenBank/DDBJ databases">
        <authorList>
            <person name="Gilroy R."/>
        </authorList>
    </citation>
    <scope>NUCLEOTIDE SEQUENCE</scope>
    <source>
        <strain evidence="2">1068</strain>
    </source>
</reference>
<comment type="caution">
    <text evidence="2">The sequence shown here is derived from an EMBL/GenBank/DDBJ whole genome shotgun (WGS) entry which is preliminary data.</text>
</comment>
<dbReference type="SUPFAM" id="SSF54106">
    <property type="entry name" value="LysM domain"/>
    <property type="match status" value="1"/>
</dbReference>
<accession>A0A9D2FTD2</accession>
<sequence>MELIMKKLFMLQRKCEAVSQITFDEDMNVPDVKPDIGRMIQKKGTIQIEDIQISEGRAYITGALLVYLLYVSDSEERRIQSLMGTLRIGETLNLEGLENGDKVQLKWDIEDLSVHLINSRKLNIKALVTFTAYVEESRETELPIGVEDEDISQKKQDISIMGAAIHKKDTMRVKEDIALTSNKPDIFELLWNTTEVRGLDVRAENDKLAVKGELFIFALYRGNDENNSLQWLEHSVPFYQELECTGCTMDMIPTAELSMPQSDLKVKQDEDGEERLISVDAVLELEIKIYEEEELSLLLDVYTPLRDCQAVRENQRLESLLVKNFSKCRVSDRVKAENSQGKILQICHSDGNVKIDDTRIVENGILVEGIVQVRILYIIGDDDMPFYSMETMLPFSHTIEAEGISQDCAFHLRTDLEQLSTTMIDSDEIEVKAVINLNALVFRQRLTGIIREIQEQELDREKLRSMPGIVGYQVQPGDTLWDIAKKFYTTIENIKELNSMEGEEVKPYDTLLLMKKVER</sequence>
<organism evidence="2 3">
    <name type="scientific">Candidatus Blautia pullicola</name>
    <dbReference type="NCBI Taxonomy" id="2838498"/>
    <lineage>
        <taxon>Bacteria</taxon>
        <taxon>Bacillati</taxon>
        <taxon>Bacillota</taxon>
        <taxon>Clostridia</taxon>
        <taxon>Lachnospirales</taxon>
        <taxon>Lachnospiraceae</taxon>
        <taxon>Blautia</taxon>
    </lineage>
</organism>
<protein>
    <submittedName>
        <fullName evidence="2">DUF3794 domain-containing protein</fullName>
    </submittedName>
</protein>
<dbReference type="Pfam" id="PF12673">
    <property type="entry name" value="SipL"/>
    <property type="match status" value="3"/>
</dbReference>
<evidence type="ECO:0000313" key="2">
    <source>
        <dbReference type="EMBL" id="HIZ66130.1"/>
    </source>
</evidence>
<gene>
    <name evidence="2" type="ORF">H9809_09580</name>
</gene>
<dbReference type="Proteomes" id="UP000824056">
    <property type="component" value="Unassembled WGS sequence"/>
</dbReference>
<proteinExistence type="predicted"/>
<dbReference type="Pfam" id="PF01476">
    <property type="entry name" value="LysM"/>
    <property type="match status" value="1"/>
</dbReference>
<evidence type="ECO:0000313" key="3">
    <source>
        <dbReference type="Proteomes" id="UP000824056"/>
    </source>
</evidence>
<dbReference type="PROSITE" id="PS51782">
    <property type="entry name" value="LYSM"/>
    <property type="match status" value="1"/>
</dbReference>
<dbReference type="AlphaFoldDB" id="A0A9D2FTD2"/>
<dbReference type="InterPro" id="IPR024300">
    <property type="entry name" value="SipL_SPOCS_dom"/>
</dbReference>
<dbReference type="InterPro" id="IPR036779">
    <property type="entry name" value="LysM_dom_sf"/>
</dbReference>
<name>A0A9D2FTD2_9FIRM</name>
<dbReference type="CDD" id="cd00118">
    <property type="entry name" value="LysM"/>
    <property type="match status" value="1"/>
</dbReference>
<dbReference type="EMBL" id="DXBG01000226">
    <property type="protein sequence ID" value="HIZ66130.1"/>
    <property type="molecule type" value="Genomic_DNA"/>
</dbReference>